<feature type="transmembrane region" description="Helical" evidence="7">
    <location>
        <begin position="198"/>
        <end position="219"/>
    </location>
</feature>
<evidence type="ECO:0000259" key="8">
    <source>
        <dbReference type="Pfam" id="PF09335"/>
    </source>
</evidence>
<evidence type="ECO:0000256" key="2">
    <source>
        <dbReference type="ARBA" id="ARBA00008640"/>
    </source>
</evidence>
<accession>A0A172QTL6</accession>
<dbReference type="Pfam" id="PF09335">
    <property type="entry name" value="VTT_dom"/>
    <property type="match status" value="1"/>
</dbReference>
<feature type="transmembrane region" description="Helical" evidence="7">
    <location>
        <begin position="124"/>
        <end position="145"/>
    </location>
</feature>
<dbReference type="PANTHER" id="PTHR12677">
    <property type="entry name" value="GOLGI APPARATUS MEMBRANE PROTEIN TVP38-RELATED"/>
    <property type="match status" value="1"/>
</dbReference>
<dbReference type="AlphaFoldDB" id="A0A172QTL6"/>
<evidence type="ECO:0000256" key="3">
    <source>
        <dbReference type="ARBA" id="ARBA00022475"/>
    </source>
</evidence>
<feature type="transmembrane region" description="Helical" evidence="7">
    <location>
        <begin position="231"/>
        <end position="248"/>
    </location>
</feature>
<evidence type="ECO:0000256" key="7">
    <source>
        <dbReference type="RuleBase" id="RU366058"/>
    </source>
</evidence>
<evidence type="ECO:0000256" key="6">
    <source>
        <dbReference type="ARBA" id="ARBA00023136"/>
    </source>
</evidence>
<gene>
    <name evidence="9" type="ORF">ccrud_07450</name>
</gene>
<dbReference type="Proteomes" id="UP000076929">
    <property type="component" value="Chromosome"/>
</dbReference>
<reference evidence="9 10" key="1">
    <citation type="submission" date="2016-05" db="EMBL/GenBank/DDBJ databases">
        <title>Complete genome sequence of Corynebacterium crudilactis, a new Corynebacterium species isolated from raw cow's milk.</title>
        <authorList>
            <person name="Christian R."/>
            <person name="Zimmermann J."/>
            <person name="Lipski A."/>
            <person name="Kalinowski J."/>
        </authorList>
    </citation>
    <scope>NUCLEOTIDE SEQUENCE [LARGE SCALE GENOMIC DNA]</scope>
    <source>
        <strain evidence="9 10">JZ16</strain>
    </source>
</reference>
<comment type="subcellular location">
    <subcellularLocation>
        <location evidence="1 7">Cell membrane</location>
        <topology evidence="1 7">Multi-pass membrane protein</topology>
    </subcellularLocation>
</comment>
<keyword evidence="4 7" id="KW-0812">Transmembrane</keyword>
<dbReference type="InterPro" id="IPR032816">
    <property type="entry name" value="VTT_dom"/>
</dbReference>
<sequence length="258" mass="27904">MVFPMHDTGEAEESPAETAGHFNTPISTVSHFFSSLFNDALHSIFRWSIWKKITVFGILIAAVLVTFWVDIPPISVYREWADDAGNAFIFFFCGFYILVTQFPIPRTFLTLAAGVLFGPVMGSVVALGATTISAVTSLLIVRLLLGKWMAPRLKHPAVTRINTRLEQRGWLAITSLRMIAAIPFSILNYVAALTSVPLLSFMIATLIGSAPGTIVTVVLGDAFTGAGNSPAIAFSIFLGVLGVLGIFLDQKMPVKPAK</sequence>
<dbReference type="EMBL" id="CP015622">
    <property type="protein sequence ID" value="ANE04055.1"/>
    <property type="molecule type" value="Genomic_DNA"/>
</dbReference>
<organism evidence="9 10">
    <name type="scientific">Corynebacterium crudilactis</name>
    <dbReference type="NCBI Taxonomy" id="1652495"/>
    <lineage>
        <taxon>Bacteria</taxon>
        <taxon>Bacillati</taxon>
        <taxon>Actinomycetota</taxon>
        <taxon>Actinomycetes</taxon>
        <taxon>Mycobacteriales</taxon>
        <taxon>Corynebacteriaceae</taxon>
        <taxon>Corynebacterium</taxon>
    </lineage>
</organism>
<evidence type="ECO:0000313" key="9">
    <source>
        <dbReference type="EMBL" id="ANE04055.1"/>
    </source>
</evidence>
<feature type="transmembrane region" description="Helical" evidence="7">
    <location>
        <begin position="84"/>
        <end position="104"/>
    </location>
</feature>
<evidence type="ECO:0000313" key="10">
    <source>
        <dbReference type="Proteomes" id="UP000076929"/>
    </source>
</evidence>
<evidence type="ECO:0000256" key="4">
    <source>
        <dbReference type="ARBA" id="ARBA00022692"/>
    </source>
</evidence>
<dbReference type="KEGG" id="ccjz:ccrud_07450"/>
<comment type="similarity">
    <text evidence="2 7">Belongs to the TVP38/TMEM64 family.</text>
</comment>
<dbReference type="STRING" id="1652495.ccrud_07450"/>
<name>A0A172QTL6_9CORY</name>
<evidence type="ECO:0000256" key="5">
    <source>
        <dbReference type="ARBA" id="ARBA00022989"/>
    </source>
</evidence>
<keyword evidence="10" id="KW-1185">Reference proteome</keyword>
<keyword evidence="5 7" id="KW-1133">Transmembrane helix</keyword>
<dbReference type="GO" id="GO:0005886">
    <property type="term" value="C:plasma membrane"/>
    <property type="evidence" value="ECO:0007669"/>
    <property type="project" value="UniProtKB-SubCell"/>
</dbReference>
<keyword evidence="6 7" id="KW-0472">Membrane</keyword>
<dbReference type="OrthoDB" id="5242213at2"/>
<keyword evidence="3 7" id="KW-1003">Cell membrane</keyword>
<feature type="domain" description="VTT" evidence="8">
    <location>
        <begin position="104"/>
        <end position="221"/>
    </location>
</feature>
<proteinExistence type="inferred from homology"/>
<evidence type="ECO:0000256" key="1">
    <source>
        <dbReference type="ARBA" id="ARBA00004651"/>
    </source>
</evidence>
<dbReference type="InterPro" id="IPR015414">
    <property type="entry name" value="TMEM64"/>
</dbReference>
<feature type="transmembrane region" description="Helical" evidence="7">
    <location>
        <begin position="170"/>
        <end position="192"/>
    </location>
</feature>
<dbReference type="PANTHER" id="PTHR12677:SF59">
    <property type="entry name" value="GOLGI APPARATUS MEMBRANE PROTEIN TVP38-RELATED"/>
    <property type="match status" value="1"/>
</dbReference>
<feature type="transmembrane region" description="Helical" evidence="7">
    <location>
        <begin position="53"/>
        <end position="72"/>
    </location>
</feature>
<protein>
    <recommendedName>
        <fullName evidence="7">TVP38/TMEM64 family membrane protein</fullName>
    </recommendedName>
</protein>